<proteinExistence type="predicted"/>
<dbReference type="InterPro" id="IPR027417">
    <property type="entry name" value="P-loop_NTPase"/>
</dbReference>
<keyword evidence="4" id="KW-0804">Transcription</keyword>
<dbReference type="STRING" id="1765967.BW247_09280"/>
<evidence type="ECO:0000256" key="3">
    <source>
        <dbReference type="ARBA" id="ARBA00023015"/>
    </source>
</evidence>
<accession>A0A1P8UHK6</accession>
<protein>
    <recommendedName>
        <fullName evidence="6">Sigma-54 factor interaction domain-containing protein</fullName>
    </recommendedName>
</protein>
<dbReference type="CDD" id="cd00009">
    <property type="entry name" value="AAA"/>
    <property type="match status" value="1"/>
</dbReference>
<dbReference type="SMART" id="SM00382">
    <property type="entry name" value="AAA"/>
    <property type="match status" value="1"/>
</dbReference>
<dbReference type="InterPro" id="IPR003593">
    <property type="entry name" value="AAA+_ATPase"/>
</dbReference>
<evidence type="ECO:0000256" key="1">
    <source>
        <dbReference type="ARBA" id="ARBA00022741"/>
    </source>
</evidence>
<gene>
    <name evidence="7" type="ORF">BW247_09280</name>
</gene>
<dbReference type="InterPro" id="IPR025662">
    <property type="entry name" value="Sigma_54_int_dom_ATP-bd_1"/>
</dbReference>
<feature type="region of interest" description="Disordered" evidence="5">
    <location>
        <begin position="290"/>
        <end position="312"/>
    </location>
</feature>
<dbReference type="Pfam" id="PF00158">
    <property type="entry name" value="Sigma54_activat"/>
    <property type="match status" value="1"/>
</dbReference>
<dbReference type="SUPFAM" id="SSF52540">
    <property type="entry name" value="P-loop containing nucleoside triphosphate hydrolases"/>
    <property type="match status" value="1"/>
</dbReference>
<evidence type="ECO:0000313" key="8">
    <source>
        <dbReference type="Proteomes" id="UP000243807"/>
    </source>
</evidence>
<feature type="domain" description="Sigma-54 factor interaction" evidence="6">
    <location>
        <begin position="321"/>
        <end position="535"/>
    </location>
</feature>
<evidence type="ECO:0000256" key="2">
    <source>
        <dbReference type="ARBA" id="ARBA00022840"/>
    </source>
</evidence>
<dbReference type="EMBL" id="CP019434">
    <property type="protein sequence ID" value="APZ43261.1"/>
    <property type="molecule type" value="Genomic_DNA"/>
</dbReference>
<dbReference type="InterPro" id="IPR009057">
    <property type="entry name" value="Homeodomain-like_sf"/>
</dbReference>
<dbReference type="KEGG" id="afy:BW247_09280"/>
<evidence type="ECO:0000259" key="6">
    <source>
        <dbReference type="PROSITE" id="PS50045"/>
    </source>
</evidence>
<dbReference type="InterPro" id="IPR025944">
    <property type="entry name" value="Sigma_54_int_dom_CS"/>
</dbReference>
<dbReference type="PANTHER" id="PTHR32071">
    <property type="entry name" value="TRANSCRIPTIONAL REGULATORY PROTEIN"/>
    <property type="match status" value="1"/>
</dbReference>
<sequence>MRGPTIKTHTDIESARRQFFEHGRMPSPSVSNVIAQSWLRCADRLDPDARPPIEITEWKTLEHRRDLHAELRRAALPELDALAELLRGSESLVLLADTEGLILDTVGNTDFLDKTARIALQPGAIWSEAQRGTNAIGTTLAEERAVEVLGREHFLECNEILNCHAAPILNTRGEICAVMDVSSNSRLNNLHALGMVRMAIRIVEHRLTYTVPADCRVLRLHQQAQLLGSYREGVLILRDEHIVGANRTAVQLLHTHWQELLDTPLEQWLETGGDPRASIARTLDGRQLHTARQCTPSPKPRPRAPAINDGFIDDPSTSVQLEQAVAVLNAGIAVLVCGETGTGKEVFARRLHARSHRRSGPFVAINCAALPETLIESELFGYTDGAFTGARRKGALGRIREADGGVLFLDEIGDMPLALQARLLRVLQDRTVIPLGCGTPVTVDFDLICATNRRLEPLSAAGRFRKDLYYRIQGYNVRLSALRERHDRIAFILSLFEHLDTSNRQLSPQTLQYLAAHPWPGNLRQLTNALRTLIALTPPGSTIEVETLPDDLLGDSSDCMAFPPLLGGDLRALNRAAIERALEMANGSVSKAARQLGVHRSTLYRRLRDPAGNKPHCQ</sequence>
<dbReference type="Gene3D" id="3.30.450.40">
    <property type="match status" value="1"/>
</dbReference>
<dbReference type="SUPFAM" id="SSF46689">
    <property type="entry name" value="Homeodomain-like"/>
    <property type="match status" value="1"/>
</dbReference>
<keyword evidence="1" id="KW-0547">Nucleotide-binding</keyword>
<dbReference type="Proteomes" id="UP000243807">
    <property type="component" value="Chromosome"/>
</dbReference>
<dbReference type="SUPFAM" id="SSF55781">
    <property type="entry name" value="GAF domain-like"/>
    <property type="match status" value="1"/>
</dbReference>
<keyword evidence="8" id="KW-1185">Reference proteome</keyword>
<dbReference type="Gene3D" id="1.10.8.60">
    <property type="match status" value="1"/>
</dbReference>
<name>A0A1P8UHK6_9GAMM</name>
<dbReference type="GO" id="GO:0006355">
    <property type="term" value="P:regulation of DNA-templated transcription"/>
    <property type="evidence" value="ECO:0007669"/>
    <property type="project" value="InterPro"/>
</dbReference>
<evidence type="ECO:0000313" key="7">
    <source>
        <dbReference type="EMBL" id="APZ43261.1"/>
    </source>
</evidence>
<dbReference type="Pfam" id="PF02954">
    <property type="entry name" value="HTH_8"/>
    <property type="match status" value="1"/>
</dbReference>
<dbReference type="GO" id="GO:0005524">
    <property type="term" value="F:ATP binding"/>
    <property type="evidence" value="ECO:0007669"/>
    <property type="project" value="UniProtKB-KW"/>
</dbReference>
<dbReference type="PROSITE" id="PS00675">
    <property type="entry name" value="SIGMA54_INTERACT_1"/>
    <property type="match status" value="1"/>
</dbReference>
<dbReference type="PROSITE" id="PS00688">
    <property type="entry name" value="SIGMA54_INTERACT_3"/>
    <property type="match status" value="1"/>
</dbReference>
<dbReference type="InterPro" id="IPR029016">
    <property type="entry name" value="GAF-like_dom_sf"/>
</dbReference>
<keyword evidence="2" id="KW-0067">ATP-binding</keyword>
<dbReference type="FunFam" id="3.40.50.300:FF:000006">
    <property type="entry name" value="DNA-binding transcriptional regulator NtrC"/>
    <property type="match status" value="1"/>
</dbReference>
<dbReference type="AlphaFoldDB" id="A0A1P8UHK6"/>
<evidence type="ECO:0000256" key="5">
    <source>
        <dbReference type="SAM" id="MobiDB-lite"/>
    </source>
</evidence>
<dbReference type="PANTHER" id="PTHR32071:SF77">
    <property type="entry name" value="TRANSCRIPTIONAL REGULATORY PROTEIN"/>
    <property type="match status" value="1"/>
</dbReference>
<keyword evidence="3" id="KW-0805">Transcription regulation</keyword>
<dbReference type="PRINTS" id="PR01590">
    <property type="entry name" value="HTHFIS"/>
</dbReference>
<dbReference type="InterPro" id="IPR058031">
    <property type="entry name" value="AAA_lid_NorR"/>
</dbReference>
<dbReference type="InterPro" id="IPR002078">
    <property type="entry name" value="Sigma_54_int"/>
</dbReference>
<dbReference type="InterPro" id="IPR002197">
    <property type="entry name" value="HTH_Fis"/>
</dbReference>
<dbReference type="Gene3D" id="1.10.10.60">
    <property type="entry name" value="Homeodomain-like"/>
    <property type="match status" value="1"/>
</dbReference>
<dbReference type="PROSITE" id="PS50045">
    <property type="entry name" value="SIGMA54_INTERACT_4"/>
    <property type="match status" value="1"/>
</dbReference>
<dbReference type="Gene3D" id="3.40.50.300">
    <property type="entry name" value="P-loop containing nucleotide triphosphate hydrolases"/>
    <property type="match status" value="1"/>
</dbReference>
<dbReference type="GO" id="GO:0043565">
    <property type="term" value="F:sequence-specific DNA binding"/>
    <property type="evidence" value="ECO:0007669"/>
    <property type="project" value="InterPro"/>
</dbReference>
<dbReference type="Pfam" id="PF25601">
    <property type="entry name" value="AAA_lid_14"/>
    <property type="match status" value="1"/>
</dbReference>
<organism evidence="7 8">
    <name type="scientific">Acidihalobacter ferrooxydans</name>
    <dbReference type="NCBI Taxonomy" id="1765967"/>
    <lineage>
        <taxon>Bacteria</taxon>
        <taxon>Pseudomonadati</taxon>
        <taxon>Pseudomonadota</taxon>
        <taxon>Gammaproteobacteria</taxon>
        <taxon>Chromatiales</taxon>
        <taxon>Ectothiorhodospiraceae</taxon>
        <taxon>Acidihalobacter</taxon>
    </lineage>
</organism>
<evidence type="ECO:0000256" key="4">
    <source>
        <dbReference type="ARBA" id="ARBA00023163"/>
    </source>
</evidence>
<reference evidence="7 8" key="1">
    <citation type="submission" date="2017-01" db="EMBL/GenBank/DDBJ databases">
        <title>Draft sequence of Acidihalobacter ferrooxidans strain DSM 14175 (strain V8).</title>
        <authorList>
            <person name="Khaleque H.N."/>
            <person name="Ramsay J.P."/>
            <person name="Murphy R.J.T."/>
            <person name="Kaksonen A.H."/>
            <person name="Boxall N.J."/>
            <person name="Watkin E.L.J."/>
        </authorList>
    </citation>
    <scope>NUCLEOTIDE SEQUENCE [LARGE SCALE GENOMIC DNA]</scope>
    <source>
        <strain evidence="7 8">V8</strain>
    </source>
</reference>